<dbReference type="PANTHER" id="PTHR36109:SF2">
    <property type="entry name" value="MEMBRANE PROTEIN"/>
    <property type="match status" value="1"/>
</dbReference>
<feature type="transmembrane region" description="Helical" evidence="1">
    <location>
        <begin position="102"/>
        <end position="125"/>
    </location>
</feature>
<keyword evidence="1" id="KW-1133">Transmembrane helix</keyword>
<evidence type="ECO:0000313" key="3">
    <source>
        <dbReference type="Proteomes" id="UP000321807"/>
    </source>
</evidence>
<dbReference type="Proteomes" id="UP000321807">
    <property type="component" value="Chromosome"/>
</dbReference>
<accession>A0A5B9E1X9</accession>
<sequence>MPPVPSKGGPMKNRCVFRTNDLPTARAAMQAAHQAGIDDDDIGLLARKDIQKLSRPGQRLHNRNDFYPALWRGALWGGIGGLVLGLIAGLLIPASGFPLEGAIATCVIGAIAGGCMSAVAGAGIADPVDRRFKSEIDSGHILVVVDVPEDQLTRVEASVTHVGAVRLPFETPTVAT</sequence>
<dbReference type="KEGG" id="rgl:CS053_06985"/>
<reference evidence="2 3" key="1">
    <citation type="submission" date="2019-08" db="EMBL/GenBank/DDBJ databases">
        <title>Complete genome sequence of Rhodanobacter glycinis strain T01E-68 isolated from tomato root.</title>
        <authorList>
            <person name="Weon H.-Y."/>
            <person name="Lee S.A."/>
        </authorList>
    </citation>
    <scope>NUCLEOTIDE SEQUENCE [LARGE SCALE GENOMIC DNA]</scope>
    <source>
        <strain evidence="2 3">T01E-68</strain>
    </source>
</reference>
<proteinExistence type="predicted"/>
<dbReference type="InterPro" id="IPR009200">
    <property type="entry name" value="DUF1269_membrane"/>
</dbReference>
<keyword evidence="1" id="KW-0812">Transmembrane</keyword>
<protein>
    <submittedName>
        <fullName evidence="2">DUF1269 domain-containing protein</fullName>
    </submittedName>
</protein>
<dbReference type="AlphaFoldDB" id="A0A5B9E1X9"/>
<dbReference type="PANTHER" id="PTHR36109">
    <property type="entry name" value="MEMBRANE PROTEIN-RELATED"/>
    <property type="match status" value="1"/>
</dbReference>
<gene>
    <name evidence="2" type="ORF">CS053_06985</name>
</gene>
<dbReference type="InterPro" id="IPR052948">
    <property type="entry name" value="Low_temp-induced_all0457"/>
</dbReference>
<keyword evidence="1" id="KW-0472">Membrane</keyword>
<dbReference type="Pfam" id="PF06897">
    <property type="entry name" value="DUF1269"/>
    <property type="match status" value="1"/>
</dbReference>
<feature type="transmembrane region" description="Helical" evidence="1">
    <location>
        <begin position="73"/>
        <end position="96"/>
    </location>
</feature>
<organism evidence="2 3">
    <name type="scientific">Rhodanobacter glycinis</name>
    <dbReference type="NCBI Taxonomy" id="582702"/>
    <lineage>
        <taxon>Bacteria</taxon>
        <taxon>Pseudomonadati</taxon>
        <taxon>Pseudomonadota</taxon>
        <taxon>Gammaproteobacteria</taxon>
        <taxon>Lysobacterales</taxon>
        <taxon>Rhodanobacteraceae</taxon>
        <taxon>Rhodanobacter</taxon>
    </lineage>
</organism>
<name>A0A5B9E1X9_9GAMM</name>
<dbReference type="EMBL" id="CP042807">
    <property type="protein sequence ID" value="QEE24276.1"/>
    <property type="molecule type" value="Genomic_DNA"/>
</dbReference>
<evidence type="ECO:0000256" key="1">
    <source>
        <dbReference type="SAM" id="Phobius"/>
    </source>
</evidence>
<evidence type="ECO:0000313" key="2">
    <source>
        <dbReference type="EMBL" id="QEE24276.1"/>
    </source>
</evidence>